<dbReference type="InterPro" id="IPR008979">
    <property type="entry name" value="Galactose-bd-like_sf"/>
</dbReference>
<sequence length="1168" mass="131435">MKRKAVVFLLFGVIGIAGTVFFTVTSNKAISSTETTERKAEYNNEKRPRESLSEKEKAINKAHLERHYDSGVPLKSASGITSYADGKIQGYWDKMRFLSSGKTGYGYRVDGSVYDKEHDVIYAISYAGHIWKINRDGDNPSQIQWELMNHKQSFKTSYIEGLNKSDGAFRMIRSSKTGMQYSDDEGRTWTAASGISAMEETREAVVADKLGANRIFSVVKTSSSNLQACISLNDGVTYSPLSTNFNPAEYNVKMFKALNSESVFIAALSNSDSLLRIFECTPADSSFNLIATSSTTFFGLDRIFGTFYNDNFHFYVAAKNSHIYYSSDKGNNWELKSSTNNSDGDTNPRTVHPTKPNIIFQGYLDVNMSVNSGASFSNFSHLFGWDVHHMKMHQKKDGSYFHFIGLDFGCYISDEPENKDEYIQLNNTSPAQMCYDADHGQNYYSSFSSTQDRGTLGYETYSNRSFTTDVKTTDGLRVTIGNNEESVWTWMYYGSIFRQANFVVQSSDLAQINWTSNWWAAPMIPSPDKNEDAIYVAAGPKLSKFTYNSSDNSIIQTSHYVDFGEKSGSEITGFGYSPINTKRWYVSVKTGGFYYSVNGGQTFSQSQYTGLFPRANDQGYNYAKNQHVIKASNIDEKTVYCAGVGNLFMISTDGGQTFTNHSNGLNIYRIRDFDFSPDEKFIFAACAYGGIWVYSVDDDKWYEMIDEAVPYVDFTDVEYMVRENTVNFGTFGNGILKLKLDVKVPPVAYPDSLVATLDGNNRVKLSWKDNSDNEIGFIIQRLDNGTFLKIGDVSLNVTSYTDTQLTEPGDYTYRVKAINSTESSYFSNYSQATILQEGKVSKQNWTLVSVDSEETSGYGAELAFDENESTMWHTQWNVTPKPDYPHTLVIDMHNTITLQGFGYLPRQDNQWNGTIKAYEFYVSTDNSNWEKVASGSWDQTKKNKEVYFSSPVEARYIKLVGLNEVNGLAFASCAELSVYTQVLSKQLLTAPQFVQGGRLSDTEIELIWLDKSSDESGFVVEQLIDGNFTEIYTSGPNVTSYKLQNTTINTAYSFRVSAFNSEGSSEYSRLLTLDNIDAPVGVDDLTIQNDMIVVYPNPVKHQLNIRIDGNLKFDRWQIFDMSGRVIKSGNITEYISQEQINVQELKTGHYLLRMSGVNGTVSKSIIKK</sequence>
<dbReference type="PANTHER" id="PTHR13817:SF73">
    <property type="entry name" value="FIBRONECTIN TYPE-III DOMAIN-CONTAINING PROTEIN"/>
    <property type="match status" value="1"/>
</dbReference>
<dbReference type="Proteomes" id="UP000032544">
    <property type="component" value="Unassembled WGS sequence"/>
</dbReference>
<evidence type="ECO:0008006" key="7">
    <source>
        <dbReference type="Google" id="ProtNLM"/>
    </source>
</evidence>
<dbReference type="AlphaFoldDB" id="A0A0D8J7F7"/>
<proteinExistence type="predicted"/>
<dbReference type="RefSeq" id="WP_045033605.1">
    <property type="nucleotide sequence ID" value="NZ_JRHC01000009.1"/>
</dbReference>
<name>A0A0D8J7F7_9BACT</name>
<dbReference type="InterPro" id="IPR036278">
    <property type="entry name" value="Sialidase_sf"/>
</dbReference>
<dbReference type="InterPro" id="IPR050964">
    <property type="entry name" value="Striated_Muscle_Regulatory"/>
</dbReference>
<dbReference type="SUPFAM" id="SSF49265">
    <property type="entry name" value="Fibronectin type III"/>
    <property type="match status" value="1"/>
</dbReference>
<dbReference type="PROSITE" id="PS50022">
    <property type="entry name" value="FA58C_3"/>
    <property type="match status" value="1"/>
</dbReference>
<dbReference type="Gene3D" id="2.60.120.260">
    <property type="entry name" value="Galactose-binding domain-like"/>
    <property type="match status" value="1"/>
</dbReference>
<dbReference type="Pfam" id="PF18962">
    <property type="entry name" value="Por_Secre_tail"/>
    <property type="match status" value="1"/>
</dbReference>
<dbReference type="SUPFAM" id="SSF110296">
    <property type="entry name" value="Oligoxyloglucan reducing end-specific cellobiohydrolase"/>
    <property type="match status" value="1"/>
</dbReference>
<dbReference type="SMART" id="SM00060">
    <property type="entry name" value="FN3"/>
    <property type="match status" value="2"/>
</dbReference>
<dbReference type="PANTHER" id="PTHR13817">
    <property type="entry name" value="TITIN"/>
    <property type="match status" value="1"/>
</dbReference>
<dbReference type="EMBL" id="JRHC01000009">
    <property type="protein sequence ID" value="KJF41723.1"/>
    <property type="molecule type" value="Genomic_DNA"/>
</dbReference>
<dbReference type="PROSITE" id="PS50853">
    <property type="entry name" value="FN3"/>
    <property type="match status" value="2"/>
</dbReference>
<feature type="compositionally biased region" description="Basic and acidic residues" evidence="2">
    <location>
        <begin position="35"/>
        <end position="55"/>
    </location>
</feature>
<feature type="domain" description="Fibronectin type-III" evidence="4">
    <location>
        <begin position="990"/>
        <end position="1079"/>
    </location>
</feature>
<comment type="caution">
    <text evidence="5">The sequence shown here is derived from an EMBL/GenBank/DDBJ whole genome shotgun (WGS) entry which is preliminary data.</text>
</comment>
<feature type="domain" description="F5/8 type C" evidence="3">
    <location>
        <begin position="828"/>
        <end position="981"/>
    </location>
</feature>
<organism evidence="5 6">
    <name type="scientific">Draconibacterium sediminis</name>
    <dbReference type="NCBI Taxonomy" id="1544798"/>
    <lineage>
        <taxon>Bacteria</taxon>
        <taxon>Pseudomonadati</taxon>
        <taxon>Bacteroidota</taxon>
        <taxon>Bacteroidia</taxon>
        <taxon>Marinilabiliales</taxon>
        <taxon>Prolixibacteraceae</taxon>
        <taxon>Draconibacterium</taxon>
    </lineage>
</organism>
<dbReference type="Gene3D" id="2.60.40.10">
    <property type="entry name" value="Immunoglobulins"/>
    <property type="match status" value="2"/>
</dbReference>
<dbReference type="InterPro" id="IPR000421">
    <property type="entry name" value="FA58C"/>
</dbReference>
<gene>
    <name evidence="5" type="ORF">LH29_23605</name>
</gene>
<protein>
    <recommendedName>
        <fullName evidence="7">F5/8 type C domain-containing protein</fullName>
    </recommendedName>
</protein>
<evidence type="ECO:0000313" key="6">
    <source>
        <dbReference type="Proteomes" id="UP000032544"/>
    </source>
</evidence>
<dbReference type="Pfam" id="PF00754">
    <property type="entry name" value="F5_F8_type_C"/>
    <property type="match status" value="1"/>
</dbReference>
<dbReference type="InterPro" id="IPR015943">
    <property type="entry name" value="WD40/YVTN_repeat-like_dom_sf"/>
</dbReference>
<feature type="region of interest" description="Disordered" evidence="2">
    <location>
        <begin position="33"/>
        <end position="55"/>
    </location>
</feature>
<reference evidence="5 6" key="1">
    <citation type="submission" date="2014-09" db="EMBL/GenBank/DDBJ databases">
        <title>Draft Genome Sequence of Draconibacterium sp. JN14CK-3.</title>
        <authorList>
            <person name="Dong C."/>
            <person name="Lai Q."/>
            <person name="Shao Z."/>
        </authorList>
    </citation>
    <scope>NUCLEOTIDE SEQUENCE [LARGE SCALE GENOMIC DNA]</scope>
    <source>
        <strain evidence="5 6">JN14CK-3</strain>
    </source>
</reference>
<accession>A0A0D8J7F7</accession>
<dbReference type="NCBIfam" id="TIGR04183">
    <property type="entry name" value="Por_Secre_tail"/>
    <property type="match status" value="1"/>
</dbReference>
<dbReference type="InterPro" id="IPR013783">
    <property type="entry name" value="Ig-like_fold"/>
</dbReference>
<keyword evidence="1" id="KW-0677">Repeat</keyword>
<dbReference type="InterPro" id="IPR026444">
    <property type="entry name" value="Secre_tail"/>
</dbReference>
<keyword evidence="6" id="KW-1185">Reference proteome</keyword>
<dbReference type="InterPro" id="IPR036116">
    <property type="entry name" value="FN3_sf"/>
</dbReference>
<dbReference type="InterPro" id="IPR003961">
    <property type="entry name" value="FN3_dom"/>
</dbReference>
<evidence type="ECO:0000259" key="4">
    <source>
        <dbReference type="PROSITE" id="PS50853"/>
    </source>
</evidence>
<dbReference type="OrthoDB" id="831253at2"/>
<dbReference type="SUPFAM" id="SSF49785">
    <property type="entry name" value="Galactose-binding domain-like"/>
    <property type="match status" value="1"/>
</dbReference>
<dbReference type="CDD" id="cd00063">
    <property type="entry name" value="FN3"/>
    <property type="match status" value="2"/>
</dbReference>
<dbReference type="SUPFAM" id="SSF50939">
    <property type="entry name" value="Sialidases"/>
    <property type="match status" value="1"/>
</dbReference>
<evidence type="ECO:0000313" key="5">
    <source>
        <dbReference type="EMBL" id="KJF41723.1"/>
    </source>
</evidence>
<evidence type="ECO:0000256" key="2">
    <source>
        <dbReference type="SAM" id="MobiDB-lite"/>
    </source>
</evidence>
<feature type="domain" description="Fibronectin type-III" evidence="4">
    <location>
        <begin position="749"/>
        <end position="837"/>
    </location>
</feature>
<dbReference type="STRING" id="1544798.LH29_23605"/>
<evidence type="ECO:0000256" key="1">
    <source>
        <dbReference type="ARBA" id="ARBA00022737"/>
    </source>
</evidence>
<dbReference type="Gene3D" id="2.130.10.10">
    <property type="entry name" value="YVTN repeat-like/Quinoprotein amine dehydrogenase"/>
    <property type="match status" value="2"/>
</dbReference>
<evidence type="ECO:0000259" key="3">
    <source>
        <dbReference type="PROSITE" id="PS50022"/>
    </source>
</evidence>